<comment type="caution">
    <text evidence="1">The sequence shown here is derived from an EMBL/GenBank/DDBJ whole genome shotgun (WGS) entry which is preliminary data.</text>
</comment>
<dbReference type="AlphaFoldDB" id="A0A6A4IJI2"/>
<sequence>MNFLCALVLVASVAVGHCVPINNASPTPDQIKELTGATILYFLSALPKTSSAPLPNFANERLRIPEIDTNVTVAGKNGMAYGINQVLIDQYEFDASTSATKFRLTSPNFTKVYDIEVEGKIFGHEISGEGVSRQEIVGEGYVVSNLRFEEINHSLQIASIELNLLLDNVILDLEGLTVDGISIQELEKLMANYVLNQFNEAKEEQSKSIAAFMKSQFNKSWAGYSTDEVIQWLRDHTNGSAQMDFVQKYVNSLSRAL</sequence>
<dbReference type="InterPro" id="IPR010562">
    <property type="entry name" value="Haemolymph_juvenile_hormone-bd"/>
</dbReference>
<name>A0A6A4IJI2_APOLU</name>
<evidence type="ECO:0000313" key="1">
    <source>
        <dbReference type="EMBL" id="KAF6212099.1"/>
    </source>
</evidence>
<gene>
    <name evidence="1" type="ORF">GE061_012619</name>
</gene>
<dbReference type="Gene3D" id="3.15.10.30">
    <property type="entry name" value="Haemolymph juvenile hormone binding protein"/>
    <property type="match status" value="1"/>
</dbReference>
<dbReference type="Proteomes" id="UP000466442">
    <property type="component" value="Unassembled WGS sequence"/>
</dbReference>
<dbReference type="InterPro" id="IPR038606">
    <property type="entry name" value="To_sf"/>
</dbReference>
<evidence type="ECO:0000313" key="2">
    <source>
        <dbReference type="Proteomes" id="UP000466442"/>
    </source>
</evidence>
<organism evidence="1 2">
    <name type="scientific">Apolygus lucorum</name>
    <name type="common">Small green plant bug</name>
    <name type="synonym">Lygocoris lucorum</name>
    <dbReference type="NCBI Taxonomy" id="248454"/>
    <lineage>
        <taxon>Eukaryota</taxon>
        <taxon>Metazoa</taxon>
        <taxon>Ecdysozoa</taxon>
        <taxon>Arthropoda</taxon>
        <taxon>Hexapoda</taxon>
        <taxon>Insecta</taxon>
        <taxon>Pterygota</taxon>
        <taxon>Neoptera</taxon>
        <taxon>Paraneoptera</taxon>
        <taxon>Hemiptera</taxon>
        <taxon>Heteroptera</taxon>
        <taxon>Panheteroptera</taxon>
        <taxon>Cimicomorpha</taxon>
        <taxon>Miridae</taxon>
        <taxon>Mirini</taxon>
        <taxon>Apolygus</taxon>
    </lineage>
</organism>
<proteinExistence type="predicted"/>
<dbReference type="EMBL" id="WIXP02000004">
    <property type="protein sequence ID" value="KAF6212099.1"/>
    <property type="molecule type" value="Genomic_DNA"/>
</dbReference>
<keyword evidence="2" id="KW-1185">Reference proteome</keyword>
<protein>
    <submittedName>
        <fullName evidence="1">Uncharacterized protein</fullName>
    </submittedName>
</protein>
<accession>A0A6A4IJI2</accession>
<dbReference type="Pfam" id="PF06585">
    <property type="entry name" value="JHBP"/>
    <property type="match status" value="1"/>
</dbReference>
<reference evidence="1" key="1">
    <citation type="journal article" date="2021" name="Mol. Ecol. Resour.">
        <title>Apolygus lucorum genome provides insights into omnivorousness and mesophyll feeding.</title>
        <authorList>
            <person name="Liu Y."/>
            <person name="Liu H."/>
            <person name="Wang H."/>
            <person name="Huang T."/>
            <person name="Liu B."/>
            <person name="Yang B."/>
            <person name="Yin L."/>
            <person name="Li B."/>
            <person name="Zhang Y."/>
            <person name="Zhang S."/>
            <person name="Jiang F."/>
            <person name="Zhang X."/>
            <person name="Ren Y."/>
            <person name="Wang B."/>
            <person name="Wang S."/>
            <person name="Lu Y."/>
            <person name="Wu K."/>
            <person name="Fan W."/>
            <person name="Wang G."/>
        </authorList>
    </citation>
    <scope>NUCLEOTIDE SEQUENCE</scope>
    <source>
        <strain evidence="1">12Hb</strain>
    </source>
</reference>